<accession>A0A7R9LBR6</accession>
<dbReference type="Proteomes" id="UP000759131">
    <property type="component" value="Unassembled WGS sequence"/>
</dbReference>
<dbReference type="GO" id="GO:0008475">
    <property type="term" value="F:procollagen-lysine 5-dioxygenase activity"/>
    <property type="evidence" value="ECO:0007669"/>
    <property type="project" value="TreeGrafter"/>
</dbReference>
<dbReference type="Pfam" id="PF25342">
    <property type="entry name" value="GT_PLOD"/>
    <property type="match status" value="1"/>
</dbReference>
<protein>
    <recommendedName>
        <fullName evidence="1">PLOD1-3-like GT domain-containing protein</fullName>
    </recommendedName>
</protein>
<organism evidence="2">
    <name type="scientific">Medioppia subpectinata</name>
    <dbReference type="NCBI Taxonomy" id="1979941"/>
    <lineage>
        <taxon>Eukaryota</taxon>
        <taxon>Metazoa</taxon>
        <taxon>Ecdysozoa</taxon>
        <taxon>Arthropoda</taxon>
        <taxon>Chelicerata</taxon>
        <taxon>Arachnida</taxon>
        <taxon>Acari</taxon>
        <taxon>Acariformes</taxon>
        <taxon>Sarcoptiformes</taxon>
        <taxon>Oribatida</taxon>
        <taxon>Brachypylina</taxon>
        <taxon>Oppioidea</taxon>
        <taxon>Oppiidae</taxon>
        <taxon>Medioppia</taxon>
    </lineage>
</organism>
<gene>
    <name evidence="2" type="ORF">OSB1V03_LOCUS17524</name>
</gene>
<dbReference type="PANTHER" id="PTHR10730">
    <property type="entry name" value="PROCOLLAGEN-LYSINE,2-OXOGLUTARATE 5-DIOXYGENASE/GLYCOSYLTRANSFERASE 25 FAMILY MEMBER"/>
    <property type="match status" value="1"/>
</dbReference>
<evidence type="ECO:0000313" key="2">
    <source>
        <dbReference type="EMBL" id="CAD7638762.1"/>
    </source>
</evidence>
<reference evidence="2" key="1">
    <citation type="submission" date="2020-11" db="EMBL/GenBank/DDBJ databases">
        <authorList>
            <person name="Tran Van P."/>
        </authorList>
    </citation>
    <scope>NUCLEOTIDE SEQUENCE</scope>
</reference>
<dbReference type="EMBL" id="OC875866">
    <property type="protein sequence ID" value="CAD7638762.1"/>
    <property type="molecule type" value="Genomic_DNA"/>
</dbReference>
<dbReference type="Gene3D" id="3.90.550.10">
    <property type="entry name" value="Spore Coat Polysaccharide Biosynthesis Protein SpsA, Chain A"/>
    <property type="match status" value="1"/>
</dbReference>
<dbReference type="OrthoDB" id="69177at2759"/>
<evidence type="ECO:0000259" key="1">
    <source>
        <dbReference type="Pfam" id="PF25342"/>
    </source>
</evidence>
<feature type="non-terminal residue" evidence="2">
    <location>
        <position position="414"/>
    </location>
</feature>
<dbReference type="PANTHER" id="PTHR10730:SF45">
    <property type="entry name" value="PROCOLLAGEN-LYSINE,2-OXOGLUTARATE 5-DIOXYGENASE"/>
    <property type="match status" value="1"/>
</dbReference>
<dbReference type="EMBL" id="CAJPIZ010021291">
    <property type="protein sequence ID" value="CAG2117571.1"/>
    <property type="molecule type" value="Genomic_DNA"/>
</dbReference>
<feature type="domain" description="PLOD1-3-like GT" evidence="1">
    <location>
        <begin position="2"/>
        <end position="235"/>
    </location>
</feature>
<dbReference type="AlphaFoldDB" id="A0A7R9LBR6"/>
<dbReference type="InterPro" id="IPR057589">
    <property type="entry name" value="GT_PLOD"/>
</dbReference>
<keyword evidence="3" id="KW-1185">Reference proteome</keyword>
<name>A0A7R9LBR6_9ACAR</name>
<dbReference type="InterPro" id="IPR029044">
    <property type="entry name" value="Nucleotide-diphossugar_trans"/>
</dbReference>
<dbReference type="GO" id="GO:0005783">
    <property type="term" value="C:endoplasmic reticulum"/>
    <property type="evidence" value="ECO:0007669"/>
    <property type="project" value="TreeGrafter"/>
</dbReference>
<feature type="non-terminal residue" evidence="2">
    <location>
        <position position="1"/>
    </location>
</feature>
<evidence type="ECO:0000313" key="3">
    <source>
        <dbReference type="Proteomes" id="UP000759131"/>
    </source>
</evidence>
<dbReference type="InterPro" id="IPR050757">
    <property type="entry name" value="Collagen_mod_GT25"/>
</dbReference>
<sequence>VNLVVTTVATHITDGFVRFNRSVLGQNEKWLGGDVATSPGGGHKVNLLKAFINNYKNDENVVILFVDSFDVILTSNSDEILKRFYEMSAKIVFSSEGFCWPDKSLASQYPKSETDGKPFLNSGGFIGYAPQIYEMVSTSEINDLDDDQLFYTKIYIDRDLRTKLGIKLDQRANLFQNLNGAVGDVEIKFSADDAYVYNTAFSTNPLIIHGNGGSKVSLNSLGNYLAKSWHPKDGCLSCNDNKTSLTNTADSQLPLVVIGIFVTHKTPFFAEFLQYIVELEYQRKRIHLFIYNKVSHHSKDIQNFIDQYREEYRGINVFGSDKLDDQMQPMEWRARNSALDECAKVNCHYYLSVDSDARLTNPLTLKTLIQQNKAIIAPLLGRHNQLWSNFWGAISSEGFYSRSHDYIQIINNER</sequence>
<proteinExistence type="predicted"/>